<dbReference type="AlphaFoldDB" id="A0A5B9GJJ9"/>
<proteinExistence type="predicted"/>
<evidence type="ECO:0000313" key="1">
    <source>
        <dbReference type="EMBL" id="QEE86488.1"/>
    </source>
</evidence>
<dbReference type="KEGG" id="aoy:EOV40_012770"/>
<reference evidence="1 2" key="1">
    <citation type="submission" date="2019-08" db="EMBL/GenBank/DDBJ databases">
        <title>Acetobacter oryzioeni sp. nov., isolated from Korean rice wine vinegar.</title>
        <authorList>
            <person name="Baek J.H."/>
            <person name="Kim K.H."/>
            <person name="Jeon C.O."/>
            <person name="Han D.M."/>
        </authorList>
    </citation>
    <scope>NUCLEOTIDE SEQUENCE [LARGE SCALE GENOMIC DNA]</scope>
    <source>
        <strain evidence="1 2">B6</strain>
    </source>
</reference>
<dbReference type="RefSeq" id="WP_128106156.1">
    <property type="nucleotide sequence ID" value="NZ_CP042808.1"/>
</dbReference>
<organism evidence="1 2">
    <name type="scientific">Acetobacter oryzoeni</name>
    <dbReference type="NCBI Taxonomy" id="2500548"/>
    <lineage>
        <taxon>Bacteria</taxon>
        <taxon>Pseudomonadati</taxon>
        <taxon>Pseudomonadota</taxon>
        <taxon>Alphaproteobacteria</taxon>
        <taxon>Acetobacterales</taxon>
        <taxon>Acetobacteraceae</taxon>
        <taxon>Acetobacter</taxon>
    </lineage>
</organism>
<dbReference type="Proteomes" id="UP000287027">
    <property type="component" value="Chromosome"/>
</dbReference>
<protein>
    <submittedName>
        <fullName evidence="1">Uncharacterized protein</fullName>
    </submittedName>
</protein>
<dbReference type="EMBL" id="CP042808">
    <property type="protein sequence ID" value="QEE86488.1"/>
    <property type="molecule type" value="Genomic_DNA"/>
</dbReference>
<accession>A0A5B9GJJ9</accession>
<gene>
    <name evidence="1" type="ORF">EOV40_012770</name>
</gene>
<sequence>MTGVSIILVKRHKYEQSVLMPLSYVLGFIKSMSARCHALLLAAEGYLGISHSYGAGHPLTAPASVPIIISNVMKKLRAHACSFYAAFRDMEKVIYEQFNGGGIS</sequence>
<name>A0A5B9GJJ9_9PROT</name>
<keyword evidence="2" id="KW-1185">Reference proteome</keyword>
<evidence type="ECO:0000313" key="2">
    <source>
        <dbReference type="Proteomes" id="UP000287027"/>
    </source>
</evidence>